<feature type="domain" description="Methyltransferase" evidence="11">
    <location>
        <begin position="52"/>
        <end position="194"/>
    </location>
</feature>
<dbReference type="GO" id="GO:0032259">
    <property type="term" value="P:methylation"/>
    <property type="evidence" value="ECO:0007669"/>
    <property type="project" value="UniProtKB-KW"/>
</dbReference>
<dbReference type="Ensembl" id="ENSVKKT00000017069.1">
    <property type="protein sequence ID" value="ENSVKKP00000016656.1"/>
    <property type="gene ID" value="ENSVKKG00000011394.1"/>
</dbReference>
<dbReference type="GeneID" id="123025676"/>
<evidence type="ECO:0000256" key="2">
    <source>
        <dbReference type="ARBA" id="ARBA00022553"/>
    </source>
</evidence>
<dbReference type="RefSeq" id="XP_044290576.1">
    <property type="nucleotide sequence ID" value="XM_044434641.1"/>
</dbReference>
<keyword evidence="4" id="KW-0808">Transferase</keyword>
<evidence type="ECO:0000256" key="5">
    <source>
        <dbReference type="ARBA" id="ARBA00022691"/>
    </source>
</evidence>
<comment type="similarity">
    <text evidence="1">Belongs to the methyltransferase superfamily.</text>
</comment>
<dbReference type="OrthoDB" id="411785at2759"/>
<evidence type="ECO:0000259" key="11">
    <source>
        <dbReference type="Pfam" id="PF13847"/>
    </source>
</evidence>
<dbReference type="InterPro" id="IPR029063">
    <property type="entry name" value="SAM-dependent_MTases_sf"/>
</dbReference>
<proteinExistence type="inferred from homology"/>
<evidence type="ECO:0000256" key="4">
    <source>
        <dbReference type="ARBA" id="ARBA00022679"/>
    </source>
</evidence>
<reference evidence="12" key="1">
    <citation type="submission" date="2025-08" db="UniProtKB">
        <authorList>
            <consortium name="Ensembl"/>
        </authorList>
    </citation>
    <scope>IDENTIFICATION</scope>
</reference>
<accession>A0A8D2L4Q0</accession>
<keyword evidence="13" id="KW-1185">Reference proteome</keyword>
<name>A0A8D2L4Q0_VARKO</name>
<dbReference type="KEGG" id="vko:123025676"/>
<dbReference type="AlphaFoldDB" id="A0A8D2L4Q0"/>
<gene>
    <name evidence="12" type="primary">EEF1AKMT4</name>
</gene>
<dbReference type="InterPro" id="IPR025714">
    <property type="entry name" value="Methyltranfer_dom"/>
</dbReference>
<evidence type="ECO:0000256" key="3">
    <source>
        <dbReference type="ARBA" id="ARBA00022603"/>
    </source>
</evidence>
<evidence type="ECO:0000313" key="13">
    <source>
        <dbReference type="Proteomes" id="UP000694545"/>
    </source>
</evidence>
<keyword evidence="2" id="KW-0597">Phosphoprotein</keyword>
<evidence type="ECO:0000256" key="8">
    <source>
        <dbReference type="ARBA" id="ARBA00052410"/>
    </source>
</evidence>
<evidence type="ECO:0000313" key="12">
    <source>
        <dbReference type="Ensembl" id="ENSVKKP00000016656.1"/>
    </source>
</evidence>
<dbReference type="FunFam" id="3.40.50.150:FF:000111">
    <property type="entry name" value="EEF1A lysine methyltransferase 4"/>
    <property type="match status" value="1"/>
</dbReference>
<evidence type="ECO:0000256" key="1">
    <source>
        <dbReference type="ARBA" id="ARBA00008361"/>
    </source>
</evidence>
<comment type="catalytic activity">
    <reaction evidence="7">
        <text>L-lysyl-[protein] + S-adenosyl-L-methionine = N(6)-methyl-L-lysyl-[protein] + S-adenosyl-L-homocysteine + H(+)</text>
        <dbReference type="Rhea" id="RHEA:51736"/>
        <dbReference type="Rhea" id="RHEA-COMP:9752"/>
        <dbReference type="Rhea" id="RHEA-COMP:13053"/>
        <dbReference type="ChEBI" id="CHEBI:15378"/>
        <dbReference type="ChEBI" id="CHEBI:29969"/>
        <dbReference type="ChEBI" id="CHEBI:57856"/>
        <dbReference type="ChEBI" id="CHEBI:59789"/>
        <dbReference type="ChEBI" id="CHEBI:61929"/>
    </reaction>
</comment>
<dbReference type="PANTHER" id="PTHR12176">
    <property type="entry name" value="SAM-DEPENDENT METHYLTRANSFERASE SUPERFAMILY PROTEIN"/>
    <property type="match status" value="1"/>
</dbReference>
<dbReference type="CDD" id="cd02440">
    <property type="entry name" value="AdoMet_MTases"/>
    <property type="match status" value="1"/>
</dbReference>
<sequence length="250" mass="28495">MERPPRRRLPDSNARYRERSFWESRYRDEGADPTEWFGGLECFREQLETALNPGDRILVLGCGTSALSYDLFQLGYADVTSIDYSGTCISSMQSCYAHCPGLHWAVMDARTLNFVDGSFDVILEKGTLDSMMVEEKDPWNVSQEARMLLDQVLTEVSRVLRPGGRFISITFAQPHFRKRHYAQPAYGWSIRHASYGEGFQYFLYVMTKGEALSLPDQALGRSLHLRPASPPPVCRLQDSDDEDYLSAIEL</sequence>
<evidence type="ECO:0000256" key="9">
    <source>
        <dbReference type="ARBA" id="ARBA00059299"/>
    </source>
</evidence>
<dbReference type="Pfam" id="PF13847">
    <property type="entry name" value="Methyltransf_31"/>
    <property type="match status" value="1"/>
</dbReference>
<dbReference type="GO" id="GO:0008168">
    <property type="term" value="F:methyltransferase activity"/>
    <property type="evidence" value="ECO:0007669"/>
    <property type="project" value="UniProtKB-KW"/>
</dbReference>
<organism evidence="12 13">
    <name type="scientific">Varanus komodoensis</name>
    <name type="common">Komodo dragon</name>
    <dbReference type="NCBI Taxonomy" id="61221"/>
    <lineage>
        <taxon>Eukaryota</taxon>
        <taxon>Metazoa</taxon>
        <taxon>Chordata</taxon>
        <taxon>Craniata</taxon>
        <taxon>Vertebrata</taxon>
        <taxon>Euteleostomi</taxon>
        <taxon>Lepidosauria</taxon>
        <taxon>Squamata</taxon>
        <taxon>Bifurcata</taxon>
        <taxon>Unidentata</taxon>
        <taxon>Episquamata</taxon>
        <taxon>Toxicofera</taxon>
        <taxon>Anguimorpha</taxon>
        <taxon>Paleoanguimorpha</taxon>
        <taxon>Varanoidea</taxon>
        <taxon>Varanidae</taxon>
        <taxon>Varanus</taxon>
    </lineage>
</organism>
<keyword evidence="3" id="KW-0489">Methyltransferase</keyword>
<comment type="function">
    <text evidence="9">Protein-lysine methyltransferase that efficiently catalyzes three successive methylations on 'Lys-36' in eukaryotic translation elongation factor 1 alpha (EEF1A1 or EEF1A2).</text>
</comment>
<reference evidence="12" key="2">
    <citation type="submission" date="2025-09" db="UniProtKB">
        <authorList>
            <consortium name="Ensembl"/>
        </authorList>
    </citation>
    <scope>IDENTIFICATION</scope>
</reference>
<comment type="catalytic activity">
    <reaction evidence="8">
        <text>N(6),N(6)-dimethyl-L-lysyl-[protein] + S-adenosyl-L-methionine = N(6),N(6),N(6)-trimethyl-L-lysyl-[protein] + S-adenosyl-L-homocysteine + H(+)</text>
        <dbReference type="Rhea" id="RHEA:54200"/>
        <dbReference type="Rhea" id="RHEA-COMP:13826"/>
        <dbReference type="Rhea" id="RHEA-COMP:13827"/>
        <dbReference type="ChEBI" id="CHEBI:15378"/>
        <dbReference type="ChEBI" id="CHEBI:57856"/>
        <dbReference type="ChEBI" id="CHEBI:59789"/>
        <dbReference type="ChEBI" id="CHEBI:61961"/>
        <dbReference type="ChEBI" id="CHEBI:61976"/>
    </reaction>
</comment>
<dbReference type="PANTHER" id="PTHR12176:SF80">
    <property type="entry name" value="EEF1A LYSINE METHYLTRANSFERASE 4"/>
    <property type="match status" value="1"/>
</dbReference>
<dbReference type="CTD" id="110599564"/>
<dbReference type="OMA" id="HWAVMDA"/>
<evidence type="ECO:0000256" key="10">
    <source>
        <dbReference type="ARBA" id="ARBA00067848"/>
    </source>
</evidence>
<dbReference type="SUPFAM" id="SSF53335">
    <property type="entry name" value="S-adenosyl-L-methionine-dependent methyltransferases"/>
    <property type="match status" value="1"/>
</dbReference>
<keyword evidence="5" id="KW-0949">S-adenosyl-L-methionine</keyword>
<comment type="catalytic activity">
    <reaction evidence="6">
        <text>N(6)-methyl-L-lysyl-[protein] + S-adenosyl-L-methionine = N(6),N(6)-dimethyl-L-lysyl-[protein] + S-adenosyl-L-homocysteine + H(+)</text>
        <dbReference type="Rhea" id="RHEA:54196"/>
        <dbReference type="Rhea" id="RHEA-COMP:13053"/>
        <dbReference type="Rhea" id="RHEA-COMP:13827"/>
        <dbReference type="ChEBI" id="CHEBI:15378"/>
        <dbReference type="ChEBI" id="CHEBI:57856"/>
        <dbReference type="ChEBI" id="CHEBI:59789"/>
        <dbReference type="ChEBI" id="CHEBI:61929"/>
        <dbReference type="ChEBI" id="CHEBI:61976"/>
    </reaction>
</comment>
<evidence type="ECO:0000256" key="6">
    <source>
        <dbReference type="ARBA" id="ARBA00048653"/>
    </source>
</evidence>
<evidence type="ECO:0000256" key="7">
    <source>
        <dbReference type="ARBA" id="ARBA00048985"/>
    </source>
</evidence>
<dbReference type="Gene3D" id="3.40.50.150">
    <property type="entry name" value="Vaccinia Virus protein VP39"/>
    <property type="match status" value="1"/>
</dbReference>
<dbReference type="Proteomes" id="UP000694545">
    <property type="component" value="Unplaced"/>
</dbReference>
<dbReference type="InterPro" id="IPR051419">
    <property type="entry name" value="Lys/N-term_MeTrsfase_sf"/>
</dbReference>
<protein>
    <recommendedName>
        <fullName evidence="10">EEF1A lysine methyltransferase 4</fullName>
    </recommendedName>
</protein>